<dbReference type="EMBL" id="BAAAQR010000004">
    <property type="protein sequence ID" value="GAA2144380.1"/>
    <property type="molecule type" value="Genomic_DNA"/>
</dbReference>
<comment type="caution">
    <text evidence="3">The sequence shown here is derived from an EMBL/GenBank/DDBJ whole genome shotgun (WGS) entry which is preliminary data.</text>
</comment>
<dbReference type="PANTHER" id="PTHR31438:SF1">
    <property type="entry name" value="LYSINE N-ACYLTRANSFERASE C17G9.06C-RELATED"/>
    <property type="match status" value="1"/>
</dbReference>
<accession>A0ABP5LCT4</accession>
<dbReference type="PANTHER" id="PTHR31438">
    <property type="entry name" value="LYSINE N-ACYLTRANSFERASE C17G9.06C-RELATED"/>
    <property type="match status" value="1"/>
</dbReference>
<dbReference type="SUPFAM" id="SSF55729">
    <property type="entry name" value="Acyl-CoA N-acyltransferases (Nat)"/>
    <property type="match status" value="1"/>
</dbReference>
<name>A0ABP5LCT4_9ACTN</name>
<reference evidence="4" key="1">
    <citation type="journal article" date="2019" name="Int. J. Syst. Evol. Microbiol.">
        <title>The Global Catalogue of Microorganisms (GCM) 10K type strain sequencing project: providing services to taxonomists for standard genome sequencing and annotation.</title>
        <authorList>
            <consortium name="The Broad Institute Genomics Platform"/>
            <consortium name="The Broad Institute Genome Sequencing Center for Infectious Disease"/>
            <person name="Wu L."/>
            <person name="Ma J."/>
        </authorList>
    </citation>
    <scope>NUCLEOTIDE SEQUENCE [LARGE SCALE GENOMIC DNA]</scope>
    <source>
        <strain evidence="4">JCM 16022</strain>
    </source>
</reference>
<keyword evidence="4" id="KW-1185">Reference proteome</keyword>
<dbReference type="Gene3D" id="3.40.630.30">
    <property type="match status" value="1"/>
</dbReference>
<proteinExistence type="predicted"/>
<sequence>MSEQTGLRIVVHDRGHDLSGVVRPGESWAAAARRTCASVHADPVPVDLSGEVKQFAVDHDRVVTVRAMTRGDLGDVVRWRQSDHVRRWWAADGEPTHESVEAKYAPRIDGRTPTRMWVVEANGRSVGFLQDYRIGDYPDYAVLGPDPDAIGVDYLIGDPAWVGRGLGVRMLWAWMLRARRRFPDATSYFAAPDHRNAASLRVLAKAGFSEGLWFDEPQDNGTVDTVVGCTLDVPRVLG</sequence>
<protein>
    <recommendedName>
        <fullName evidence="2">N-acetyltransferase domain-containing protein</fullName>
    </recommendedName>
</protein>
<evidence type="ECO:0000313" key="4">
    <source>
        <dbReference type="Proteomes" id="UP001501771"/>
    </source>
</evidence>
<keyword evidence="1" id="KW-0046">Antibiotic resistance</keyword>
<dbReference type="RefSeq" id="WP_344150264.1">
    <property type="nucleotide sequence ID" value="NZ_BAAAQR010000004.1"/>
</dbReference>
<dbReference type="InterPro" id="IPR000182">
    <property type="entry name" value="GNAT_dom"/>
</dbReference>
<feature type="domain" description="N-acetyltransferase" evidence="2">
    <location>
        <begin position="63"/>
        <end position="232"/>
    </location>
</feature>
<evidence type="ECO:0000313" key="3">
    <source>
        <dbReference type="EMBL" id="GAA2144380.1"/>
    </source>
</evidence>
<dbReference type="Pfam" id="PF13523">
    <property type="entry name" value="Acetyltransf_8"/>
    <property type="match status" value="1"/>
</dbReference>
<dbReference type="PROSITE" id="PS51186">
    <property type="entry name" value="GNAT"/>
    <property type="match status" value="1"/>
</dbReference>
<evidence type="ECO:0000259" key="2">
    <source>
        <dbReference type="PROSITE" id="PS51186"/>
    </source>
</evidence>
<organism evidence="3 4">
    <name type="scientific">Nocardioides koreensis</name>
    <dbReference type="NCBI Taxonomy" id="433651"/>
    <lineage>
        <taxon>Bacteria</taxon>
        <taxon>Bacillati</taxon>
        <taxon>Actinomycetota</taxon>
        <taxon>Actinomycetes</taxon>
        <taxon>Propionibacteriales</taxon>
        <taxon>Nocardioidaceae</taxon>
        <taxon>Nocardioides</taxon>
    </lineage>
</organism>
<gene>
    <name evidence="3" type="ORF">GCM10009844_17870</name>
</gene>
<evidence type="ECO:0000256" key="1">
    <source>
        <dbReference type="ARBA" id="ARBA00023251"/>
    </source>
</evidence>
<dbReference type="InterPro" id="IPR016181">
    <property type="entry name" value="Acyl_CoA_acyltransferase"/>
</dbReference>
<dbReference type="Proteomes" id="UP001501771">
    <property type="component" value="Unassembled WGS sequence"/>
</dbReference>
<dbReference type="CDD" id="cd04301">
    <property type="entry name" value="NAT_SF"/>
    <property type="match status" value="1"/>
</dbReference>